<evidence type="ECO:0000256" key="4">
    <source>
        <dbReference type="PROSITE-ProRule" id="PRU00330"/>
    </source>
</evidence>
<dbReference type="InterPro" id="IPR001373">
    <property type="entry name" value="Cullin_N"/>
</dbReference>
<evidence type="ECO:0000256" key="5">
    <source>
        <dbReference type="RuleBase" id="RU003829"/>
    </source>
</evidence>
<keyword evidence="2" id="KW-1017">Isopeptide bond</keyword>
<evidence type="ECO:0000256" key="2">
    <source>
        <dbReference type="ARBA" id="ARBA00022499"/>
    </source>
</evidence>
<dbReference type="PANTHER" id="PTHR11932">
    <property type="entry name" value="CULLIN"/>
    <property type="match status" value="1"/>
</dbReference>
<dbReference type="EMBL" id="JAVHNS010000019">
    <property type="protein sequence ID" value="KAK6330179.1"/>
    <property type="molecule type" value="Genomic_DNA"/>
</dbReference>
<evidence type="ECO:0000256" key="6">
    <source>
        <dbReference type="SAM" id="MobiDB-lite"/>
    </source>
</evidence>
<dbReference type="Pfam" id="PF00888">
    <property type="entry name" value="Cullin"/>
    <property type="match status" value="1"/>
</dbReference>
<dbReference type="Gene3D" id="1.10.10.10">
    <property type="entry name" value="Winged helix-like DNA-binding domain superfamily/Winged helix DNA-binding domain"/>
    <property type="match status" value="1"/>
</dbReference>
<dbReference type="InterPro" id="IPR045093">
    <property type="entry name" value="Cullin"/>
</dbReference>
<evidence type="ECO:0000313" key="9">
    <source>
        <dbReference type="Proteomes" id="UP001373714"/>
    </source>
</evidence>
<dbReference type="InterPro" id="IPR036317">
    <property type="entry name" value="Cullin_homology_sf"/>
</dbReference>
<proteinExistence type="inferred from homology"/>
<evidence type="ECO:0000259" key="7">
    <source>
        <dbReference type="PROSITE" id="PS50069"/>
    </source>
</evidence>
<dbReference type="Gene3D" id="1.20.1310.10">
    <property type="entry name" value="Cullin Repeats"/>
    <property type="match status" value="4"/>
</dbReference>
<evidence type="ECO:0000256" key="1">
    <source>
        <dbReference type="ARBA" id="ARBA00006019"/>
    </source>
</evidence>
<dbReference type="SUPFAM" id="SSF75632">
    <property type="entry name" value="Cullin homology domain"/>
    <property type="match status" value="1"/>
</dbReference>
<evidence type="ECO:0000256" key="3">
    <source>
        <dbReference type="ARBA" id="ARBA00022843"/>
    </source>
</evidence>
<reference evidence="8 9" key="1">
    <citation type="submission" date="2019-10" db="EMBL/GenBank/DDBJ databases">
        <authorList>
            <person name="Palmer J.M."/>
        </authorList>
    </citation>
    <scope>NUCLEOTIDE SEQUENCE [LARGE SCALE GENOMIC DNA]</scope>
    <source>
        <strain evidence="8 9">TWF730</strain>
    </source>
</reference>
<feature type="region of interest" description="Disordered" evidence="6">
    <location>
        <begin position="1"/>
        <end position="67"/>
    </location>
</feature>
<dbReference type="InterPro" id="IPR036388">
    <property type="entry name" value="WH-like_DNA-bd_sf"/>
</dbReference>
<dbReference type="InterPro" id="IPR016158">
    <property type="entry name" value="Cullin_homology"/>
</dbReference>
<dbReference type="SMART" id="SM00884">
    <property type="entry name" value="Cullin_Nedd8"/>
    <property type="match status" value="1"/>
</dbReference>
<protein>
    <recommendedName>
        <fullName evidence="7">Cullin family profile domain-containing protein</fullName>
    </recommendedName>
</protein>
<organism evidence="8 9">
    <name type="scientific">Orbilia blumenaviensis</name>
    <dbReference type="NCBI Taxonomy" id="1796055"/>
    <lineage>
        <taxon>Eukaryota</taxon>
        <taxon>Fungi</taxon>
        <taxon>Dikarya</taxon>
        <taxon>Ascomycota</taxon>
        <taxon>Pezizomycotina</taxon>
        <taxon>Orbiliomycetes</taxon>
        <taxon>Orbiliales</taxon>
        <taxon>Orbiliaceae</taxon>
        <taxon>Orbilia</taxon>
    </lineage>
</organism>
<dbReference type="InterPro" id="IPR019559">
    <property type="entry name" value="Cullin_neddylation_domain"/>
</dbReference>
<name>A0AAV9TYJ0_9PEZI</name>
<keyword evidence="3" id="KW-0832">Ubl conjugation</keyword>
<dbReference type="SUPFAM" id="SSF74788">
    <property type="entry name" value="Cullin repeat-like"/>
    <property type="match status" value="1"/>
</dbReference>
<dbReference type="InterPro" id="IPR059120">
    <property type="entry name" value="Cullin-like_AB"/>
</dbReference>
<dbReference type="InterPro" id="IPR016159">
    <property type="entry name" value="Cullin_repeat-like_dom_sf"/>
</dbReference>
<feature type="compositionally biased region" description="Polar residues" evidence="6">
    <location>
        <begin position="7"/>
        <end position="18"/>
    </location>
</feature>
<dbReference type="Proteomes" id="UP001373714">
    <property type="component" value="Unassembled WGS sequence"/>
</dbReference>
<dbReference type="Pfam" id="PF10557">
    <property type="entry name" value="Cullin_Nedd8"/>
    <property type="match status" value="1"/>
</dbReference>
<dbReference type="GO" id="GO:0031625">
    <property type="term" value="F:ubiquitin protein ligase binding"/>
    <property type="evidence" value="ECO:0007669"/>
    <property type="project" value="InterPro"/>
</dbReference>
<feature type="domain" description="Cullin family profile" evidence="7">
    <location>
        <begin position="451"/>
        <end position="676"/>
    </location>
</feature>
<dbReference type="InterPro" id="IPR036390">
    <property type="entry name" value="WH_DNA-bd_sf"/>
</dbReference>
<comment type="caution">
    <text evidence="8">The sequence shown here is derived from an EMBL/GenBank/DDBJ whole genome shotgun (WGS) entry which is preliminary data.</text>
</comment>
<sequence length="794" mass="91444">MSDRSETSTTPESSNGDETASDERTSDDDGTASDRDYTTSDGEETTSGGEETTSDGEETTSDYNGPMGKIRRLIDTFMLKSGKVTLPIWMETMTEVHLLCEPRPQVKDGFLNWRRGSHLAGEELYRYLEEYLEDHLDEVLYSIEDNVGEDLLEVYLREWDSYIKTAEHLSRAFSYLNRHWIKREQDEGKKNIYTVFVLFIMQWRNCIVENIHEILVEIMLELIEGDRRGEEIKVDLIKDFITSLNTMAIDQYGDPDLEIYERFFKEPFLDATQIYYESSVAPFLDSVDCIGKLVVFLEEDKKRSARYLHEENPHREITTALDDICLETWVFVCEPLLHTEIQYIIRENHRELSRLYQLLSGINGGLEFLRDAFQLHICHTIPGATDGVLVSGDTIDPKHYFDTLISVYGKYYTIAETAFEGHKELVSCIHTPFRDFINSNKLGPGKGNGSQFAATLAKYSDLVLRKSKKDDHINEDDLKVKMSGITAIFACTQDKYAFQELYIRLLAKRLICGSSISDEVEASMHSKLEGVCKFENTKFQNMFRDLQVSRDLTMEFVTNISFAVKVLGVNSWELPAPDTTFILPQEIAQITSGFLSFYNGKHSGHSRKLTWLHSFSQGDLRAKYTDDGKTYNFRVSTYQMGILLLFNEAETYSYDNIAQLTLLHKGVLDPTLDILVKRRVLLFEEKSCIYSLNKLFRNPKFNVDLTFTPKPQRKVENENLEAVEKARGLIIQAAIVRTMKSHKKMKYSLLVDEVIRSLQSRFKPDIPAIKRNIDILLDREYLERGDGDQLTYLP</sequence>
<dbReference type="Pfam" id="PF26557">
    <property type="entry name" value="Cullin_AB"/>
    <property type="match status" value="1"/>
</dbReference>
<comment type="similarity">
    <text evidence="1 4 5">Belongs to the cullin family.</text>
</comment>
<dbReference type="SUPFAM" id="SSF46785">
    <property type="entry name" value="Winged helix' DNA-binding domain"/>
    <property type="match status" value="1"/>
</dbReference>
<dbReference type="AlphaFoldDB" id="A0AAV9TYJ0"/>
<dbReference type="Gene3D" id="3.30.230.130">
    <property type="entry name" value="Cullin, Chain C, Domain 2"/>
    <property type="match status" value="1"/>
</dbReference>
<accession>A0AAV9TYJ0</accession>
<dbReference type="SMART" id="SM00182">
    <property type="entry name" value="CULLIN"/>
    <property type="match status" value="1"/>
</dbReference>
<dbReference type="GO" id="GO:0006511">
    <property type="term" value="P:ubiquitin-dependent protein catabolic process"/>
    <property type="evidence" value="ECO:0007669"/>
    <property type="project" value="InterPro"/>
</dbReference>
<dbReference type="FunFam" id="1.10.10.10:FF:000014">
    <property type="entry name" value="Cullin 1"/>
    <property type="match status" value="1"/>
</dbReference>
<dbReference type="PROSITE" id="PS50069">
    <property type="entry name" value="CULLIN_2"/>
    <property type="match status" value="1"/>
</dbReference>
<keyword evidence="9" id="KW-1185">Reference proteome</keyword>
<gene>
    <name evidence="8" type="ORF">TWF730_004675</name>
</gene>
<evidence type="ECO:0000313" key="8">
    <source>
        <dbReference type="EMBL" id="KAK6330179.1"/>
    </source>
</evidence>